<name>A0A8J7FN16_9CYAN</name>
<dbReference type="GO" id="GO:0016020">
    <property type="term" value="C:membrane"/>
    <property type="evidence" value="ECO:0007669"/>
    <property type="project" value="UniProtKB-SubCell"/>
</dbReference>
<keyword evidence="4 5" id="KW-0472">Membrane</keyword>
<sequence length="234" mass="26978">GDGEIEFSSHPFILLTFAVIINFAGLILTNSRNAWVIALVACLAYAIYQKWRSLVAIFVTIATSITLAAFAPPTIAQLFRKIVPAFFWARFNDQLHADRPVALMRTTQWNFAWSLTMQRPWTGWGLRNFSDIYQAKMNLWLGHPHNLFLMLSAETGLPATLFFYGLLGWVFIKGVRSLQIIFFEDKLIFFSYLLVFAAWILFNTVDVTLFDFRLNTFSWLMLSAVARIKHEKSF</sequence>
<evidence type="ECO:0000313" key="8">
    <source>
        <dbReference type="Proteomes" id="UP000620559"/>
    </source>
</evidence>
<dbReference type="Proteomes" id="UP000620559">
    <property type="component" value="Unassembled WGS sequence"/>
</dbReference>
<dbReference type="EMBL" id="JADEWL010000155">
    <property type="protein sequence ID" value="MBE9216311.1"/>
    <property type="molecule type" value="Genomic_DNA"/>
</dbReference>
<feature type="transmembrane region" description="Helical" evidence="5">
    <location>
        <begin position="147"/>
        <end position="172"/>
    </location>
</feature>
<evidence type="ECO:0000259" key="6">
    <source>
        <dbReference type="Pfam" id="PF04932"/>
    </source>
</evidence>
<feature type="transmembrane region" description="Helical" evidence="5">
    <location>
        <begin position="54"/>
        <end position="71"/>
    </location>
</feature>
<evidence type="ECO:0000256" key="2">
    <source>
        <dbReference type="ARBA" id="ARBA00022692"/>
    </source>
</evidence>
<dbReference type="InterPro" id="IPR007016">
    <property type="entry name" value="O-antigen_ligase-rel_domated"/>
</dbReference>
<feature type="domain" description="O-antigen ligase-related" evidence="6">
    <location>
        <begin position="17"/>
        <end position="164"/>
    </location>
</feature>
<accession>A0A8J7FN16</accession>
<dbReference type="InterPro" id="IPR051533">
    <property type="entry name" value="WaaL-like"/>
</dbReference>
<dbReference type="PANTHER" id="PTHR37422:SF13">
    <property type="entry name" value="LIPOPOLYSACCHARIDE BIOSYNTHESIS PROTEIN PA4999-RELATED"/>
    <property type="match status" value="1"/>
</dbReference>
<protein>
    <submittedName>
        <fullName evidence="7">O-antigen ligase family protein</fullName>
    </submittedName>
</protein>
<organism evidence="7 8">
    <name type="scientific">Plectonema cf. radiosum LEGE 06105</name>
    <dbReference type="NCBI Taxonomy" id="945769"/>
    <lineage>
        <taxon>Bacteria</taxon>
        <taxon>Bacillati</taxon>
        <taxon>Cyanobacteriota</taxon>
        <taxon>Cyanophyceae</taxon>
        <taxon>Oscillatoriophycideae</taxon>
        <taxon>Oscillatoriales</taxon>
        <taxon>Microcoleaceae</taxon>
        <taxon>Plectonema</taxon>
    </lineage>
</organism>
<evidence type="ECO:0000256" key="4">
    <source>
        <dbReference type="ARBA" id="ARBA00023136"/>
    </source>
</evidence>
<feature type="transmembrane region" description="Helical" evidence="5">
    <location>
        <begin position="192"/>
        <end position="212"/>
    </location>
</feature>
<feature type="transmembrane region" description="Helical" evidence="5">
    <location>
        <begin position="33"/>
        <end position="48"/>
    </location>
</feature>
<feature type="non-terminal residue" evidence="7">
    <location>
        <position position="1"/>
    </location>
</feature>
<dbReference type="AlphaFoldDB" id="A0A8J7FN16"/>
<reference evidence="7" key="1">
    <citation type="submission" date="2020-10" db="EMBL/GenBank/DDBJ databases">
        <authorList>
            <person name="Castelo-Branco R."/>
            <person name="Eusebio N."/>
            <person name="Adriana R."/>
            <person name="Vieira A."/>
            <person name="Brugerolle De Fraissinette N."/>
            <person name="Rezende De Castro R."/>
            <person name="Schneider M.P."/>
            <person name="Vasconcelos V."/>
            <person name="Leao P.N."/>
        </authorList>
    </citation>
    <scope>NUCLEOTIDE SEQUENCE</scope>
    <source>
        <strain evidence="7">LEGE 06105</strain>
    </source>
</reference>
<gene>
    <name evidence="7" type="ORF">IQ247_27225</name>
</gene>
<evidence type="ECO:0000313" key="7">
    <source>
        <dbReference type="EMBL" id="MBE9216311.1"/>
    </source>
</evidence>
<evidence type="ECO:0000256" key="1">
    <source>
        <dbReference type="ARBA" id="ARBA00004141"/>
    </source>
</evidence>
<dbReference type="RefSeq" id="WP_193924804.1">
    <property type="nucleotide sequence ID" value="NZ_JADEWL010000155.1"/>
</dbReference>
<dbReference type="PANTHER" id="PTHR37422">
    <property type="entry name" value="TEICHURONIC ACID BIOSYNTHESIS PROTEIN TUAE"/>
    <property type="match status" value="1"/>
</dbReference>
<comment type="subcellular location">
    <subcellularLocation>
        <location evidence="1">Membrane</location>
        <topology evidence="1">Multi-pass membrane protein</topology>
    </subcellularLocation>
</comment>
<comment type="caution">
    <text evidence="7">The sequence shown here is derived from an EMBL/GenBank/DDBJ whole genome shotgun (WGS) entry which is preliminary data.</text>
</comment>
<proteinExistence type="predicted"/>
<feature type="transmembrane region" description="Helical" evidence="5">
    <location>
        <begin position="12"/>
        <end position="28"/>
    </location>
</feature>
<dbReference type="Pfam" id="PF04932">
    <property type="entry name" value="Wzy_C"/>
    <property type="match status" value="1"/>
</dbReference>
<dbReference type="GO" id="GO:0016874">
    <property type="term" value="F:ligase activity"/>
    <property type="evidence" value="ECO:0007669"/>
    <property type="project" value="UniProtKB-KW"/>
</dbReference>
<keyword evidence="7" id="KW-0436">Ligase</keyword>
<keyword evidence="8" id="KW-1185">Reference proteome</keyword>
<keyword evidence="2 5" id="KW-0812">Transmembrane</keyword>
<keyword evidence="3 5" id="KW-1133">Transmembrane helix</keyword>
<evidence type="ECO:0000256" key="5">
    <source>
        <dbReference type="SAM" id="Phobius"/>
    </source>
</evidence>
<evidence type="ECO:0000256" key="3">
    <source>
        <dbReference type="ARBA" id="ARBA00022989"/>
    </source>
</evidence>